<keyword evidence="2" id="KW-1185">Reference proteome</keyword>
<reference evidence="2" key="1">
    <citation type="journal article" date="2006" name="PLoS Biol.">
        <title>Macronuclear genome sequence of the ciliate Tetrahymena thermophila, a model eukaryote.</title>
        <authorList>
            <person name="Eisen J.A."/>
            <person name="Coyne R.S."/>
            <person name="Wu M."/>
            <person name="Wu D."/>
            <person name="Thiagarajan M."/>
            <person name="Wortman J.R."/>
            <person name="Badger J.H."/>
            <person name="Ren Q."/>
            <person name="Amedeo P."/>
            <person name="Jones K.M."/>
            <person name="Tallon L.J."/>
            <person name="Delcher A.L."/>
            <person name="Salzberg S.L."/>
            <person name="Silva J.C."/>
            <person name="Haas B.J."/>
            <person name="Majoros W.H."/>
            <person name="Farzad M."/>
            <person name="Carlton J.M."/>
            <person name="Smith R.K. Jr."/>
            <person name="Garg J."/>
            <person name="Pearlman R.E."/>
            <person name="Karrer K.M."/>
            <person name="Sun L."/>
            <person name="Manning G."/>
            <person name="Elde N.C."/>
            <person name="Turkewitz A.P."/>
            <person name="Asai D.J."/>
            <person name="Wilkes D.E."/>
            <person name="Wang Y."/>
            <person name="Cai H."/>
            <person name="Collins K."/>
            <person name="Stewart B.A."/>
            <person name="Lee S.R."/>
            <person name="Wilamowska K."/>
            <person name="Weinberg Z."/>
            <person name="Ruzzo W.L."/>
            <person name="Wloga D."/>
            <person name="Gaertig J."/>
            <person name="Frankel J."/>
            <person name="Tsao C.-C."/>
            <person name="Gorovsky M.A."/>
            <person name="Keeling P.J."/>
            <person name="Waller R.F."/>
            <person name="Patron N.J."/>
            <person name="Cherry J.M."/>
            <person name="Stover N.A."/>
            <person name="Krieger C.J."/>
            <person name="del Toro C."/>
            <person name="Ryder H.F."/>
            <person name="Williamson S.C."/>
            <person name="Barbeau R.A."/>
            <person name="Hamilton E.P."/>
            <person name="Orias E."/>
        </authorList>
    </citation>
    <scope>NUCLEOTIDE SEQUENCE [LARGE SCALE GENOMIC DNA]</scope>
    <source>
        <strain evidence="2">SB210</strain>
    </source>
</reference>
<organism evidence="1 2">
    <name type="scientific">Tetrahymena thermophila (strain SB210)</name>
    <dbReference type="NCBI Taxonomy" id="312017"/>
    <lineage>
        <taxon>Eukaryota</taxon>
        <taxon>Sar</taxon>
        <taxon>Alveolata</taxon>
        <taxon>Ciliophora</taxon>
        <taxon>Intramacronucleata</taxon>
        <taxon>Oligohymenophorea</taxon>
        <taxon>Hymenostomatida</taxon>
        <taxon>Tetrahymenina</taxon>
        <taxon>Tetrahymenidae</taxon>
        <taxon>Tetrahymena</taxon>
    </lineage>
</organism>
<dbReference type="RefSeq" id="XP_012655577.1">
    <property type="nucleotide sequence ID" value="XM_012800123.1"/>
</dbReference>
<dbReference type="AlphaFoldDB" id="W7XGB0"/>
<evidence type="ECO:0000313" key="1">
    <source>
        <dbReference type="EMBL" id="EWS71899.1"/>
    </source>
</evidence>
<accession>W7XGB0</accession>
<sequence length="62" mass="7311">MIHIIVTVEFGKKNVGKREKLPGCQPTLHFTIITLYANQLHKYLIHYTNNQNNYLLDLKKKD</sequence>
<dbReference type="EMBL" id="GG662452">
    <property type="protein sequence ID" value="EWS71899.1"/>
    <property type="molecule type" value="Genomic_DNA"/>
</dbReference>
<name>W7XGB0_TETTS</name>
<dbReference type="GeneID" id="24441204"/>
<protein>
    <submittedName>
        <fullName evidence="1">Uncharacterized protein</fullName>
    </submittedName>
</protein>
<proteinExistence type="predicted"/>
<dbReference type="Proteomes" id="UP000009168">
    <property type="component" value="Unassembled WGS sequence"/>
</dbReference>
<gene>
    <name evidence="1" type="ORF">TTHERM_000947569</name>
</gene>
<dbReference type="KEGG" id="tet:TTHERM_000947569"/>
<evidence type="ECO:0000313" key="2">
    <source>
        <dbReference type="Proteomes" id="UP000009168"/>
    </source>
</evidence>
<dbReference type="InParanoid" id="W7XGB0"/>